<comment type="caution">
    <text evidence="2">The sequence shown here is derived from an EMBL/GenBank/DDBJ whole genome shotgun (WGS) entry which is preliminary data.</text>
</comment>
<keyword evidence="3" id="KW-1185">Reference proteome</keyword>
<accession>A0ABQ9E6M4</accession>
<feature type="domain" description="Sulfotransferase" evidence="1">
    <location>
        <begin position="38"/>
        <end position="110"/>
    </location>
</feature>
<reference evidence="2 3" key="1">
    <citation type="submission" date="2022-12" db="EMBL/GenBank/DDBJ databases">
        <title>Chromosome-level genome of Tegillarca granosa.</title>
        <authorList>
            <person name="Kim J."/>
        </authorList>
    </citation>
    <scope>NUCLEOTIDE SEQUENCE [LARGE SCALE GENOMIC DNA]</scope>
    <source>
        <strain evidence="2">Teg-2019</strain>
        <tissue evidence="2">Adductor muscle</tissue>
    </source>
</reference>
<dbReference type="EMBL" id="JARBDR010000921">
    <property type="protein sequence ID" value="KAJ8299110.1"/>
    <property type="molecule type" value="Genomic_DNA"/>
</dbReference>
<name>A0ABQ9E6M4_TEGGR</name>
<dbReference type="Proteomes" id="UP001217089">
    <property type="component" value="Unassembled WGS sequence"/>
</dbReference>
<sequence>MTFNLKSRLIIRVDIISRHENILVTLIIRILMGEKKILKYKHPEELIKQIAENVDFKNQSKKKYDFTKQFSIDKKPFIYRKGQIGDWKTMFTVTQNEVFDDLYEKEMKDSKLRITFNK</sequence>
<dbReference type="SUPFAM" id="SSF52540">
    <property type="entry name" value="P-loop containing nucleoside triphosphate hydrolases"/>
    <property type="match status" value="1"/>
</dbReference>
<evidence type="ECO:0000259" key="1">
    <source>
        <dbReference type="Pfam" id="PF00685"/>
    </source>
</evidence>
<evidence type="ECO:0000313" key="2">
    <source>
        <dbReference type="EMBL" id="KAJ8299110.1"/>
    </source>
</evidence>
<evidence type="ECO:0000313" key="3">
    <source>
        <dbReference type="Proteomes" id="UP001217089"/>
    </source>
</evidence>
<proteinExistence type="predicted"/>
<gene>
    <name evidence="2" type="ORF">KUTeg_023170</name>
</gene>
<dbReference type="Gene3D" id="3.40.50.300">
    <property type="entry name" value="P-loop containing nucleotide triphosphate hydrolases"/>
    <property type="match status" value="1"/>
</dbReference>
<dbReference type="InterPro" id="IPR000863">
    <property type="entry name" value="Sulfotransferase_dom"/>
</dbReference>
<dbReference type="InterPro" id="IPR027417">
    <property type="entry name" value="P-loop_NTPase"/>
</dbReference>
<dbReference type="Pfam" id="PF00685">
    <property type="entry name" value="Sulfotransfer_1"/>
    <property type="match status" value="1"/>
</dbReference>
<protein>
    <recommendedName>
        <fullName evidence="1">Sulfotransferase domain-containing protein</fullName>
    </recommendedName>
</protein>
<organism evidence="2 3">
    <name type="scientific">Tegillarca granosa</name>
    <name type="common">Malaysian cockle</name>
    <name type="synonym">Anadara granosa</name>
    <dbReference type="NCBI Taxonomy" id="220873"/>
    <lineage>
        <taxon>Eukaryota</taxon>
        <taxon>Metazoa</taxon>
        <taxon>Spiralia</taxon>
        <taxon>Lophotrochozoa</taxon>
        <taxon>Mollusca</taxon>
        <taxon>Bivalvia</taxon>
        <taxon>Autobranchia</taxon>
        <taxon>Pteriomorphia</taxon>
        <taxon>Arcoida</taxon>
        <taxon>Arcoidea</taxon>
        <taxon>Arcidae</taxon>
        <taxon>Tegillarca</taxon>
    </lineage>
</organism>